<dbReference type="EMBL" id="JBJHZX010000002">
    <property type="protein sequence ID" value="MFL0194248.1"/>
    <property type="molecule type" value="Genomic_DNA"/>
</dbReference>
<proteinExistence type="predicted"/>
<organism evidence="1 2">
    <name type="scientific">Candidatus Clostridium eludens</name>
    <dbReference type="NCBI Taxonomy" id="3381663"/>
    <lineage>
        <taxon>Bacteria</taxon>
        <taxon>Bacillati</taxon>
        <taxon>Bacillota</taxon>
        <taxon>Clostridia</taxon>
        <taxon>Eubacteriales</taxon>
        <taxon>Clostridiaceae</taxon>
        <taxon>Clostridium</taxon>
    </lineage>
</organism>
<comment type="caution">
    <text evidence="1">The sequence shown here is derived from an EMBL/GenBank/DDBJ whole genome shotgun (WGS) entry which is preliminary data.</text>
</comment>
<dbReference type="Proteomes" id="UP001623660">
    <property type="component" value="Unassembled WGS sequence"/>
</dbReference>
<reference evidence="1 2" key="1">
    <citation type="submission" date="2024-11" db="EMBL/GenBank/DDBJ databases">
        <authorList>
            <person name="Heng Y.C."/>
            <person name="Lim A.C.H."/>
            <person name="Lee J.K.Y."/>
            <person name="Kittelmann S."/>
        </authorList>
    </citation>
    <scope>NUCLEOTIDE SEQUENCE [LARGE SCALE GENOMIC DNA]</scope>
    <source>
        <strain evidence="1 2">WILCCON 0269</strain>
    </source>
</reference>
<evidence type="ECO:0008006" key="3">
    <source>
        <dbReference type="Google" id="ProtNLM"/>
    </source>
</evidence>
<gene>
    <name evidence="1" type="ORF">ACJDU8_01455</name>
</gene>
<accession>A0ABW8SEF5</accession>
<sequence length="153" mass="17951">MTYDKLLMDAENSGLPVNEKPLKYGLKGVYKNSKIIIDKKLKTSVEKRCILAEEIGHHETSYGNILDQSDISNRKQEKRARNWTYEKLAGIISIVNAYEKGIKNRHDLAEYLNITEIFLEEAIQHYREKYGVYYEIDTYIVYFEPSFGILKKF</sequence>
<evidence type="ECO:0000313" key="1">
    <source>
        <dbReference type="EMBL" id="MFL0194248.1"/>
    </source>
</evidence>
<dbReference type="RefSeq" id="WP_406790374.1">
    <property type="nucleotide sequence ID" value="NZ_JBJHZX010000002.1"/>
</dbReference>
<protein>
    <recommendedName>
        <fullName evidence="3">IrrE N-terminal-like domain-containing protein</fullName>
    </recommendedName>
</protein>
<keyword evidence="2" id="KW-1185">Reference proteome</keyword>
<name>A0ABW8SEF5_9CLOT</name>
<evidence type="ECO:0000313" key="2">
    <source>
        <dbReference type="Proteomes" id="UP001623660"/>
    </source>
</evidence>